<feature type="region of interest" description="Disordered" evidence="2">
    <location>
        <begin position="475"/>
        <end position="506"/>
    </location>
</feature>
<comment type="caution">
    <text evidence="3">The sequence shown here is derived from an EMBL/GenBank/DDBJ whole genome shotgun (WGS) entry which is preliminary data.</text>
</comment>
<protein>
    <submittedName>
        <fullName evidence="3">Uncharacterized protein</fullName>
    </submittedName>
</protein>
<dbReference type="SUPFAM" id="SSF47240">
    <property type="entry name" value="Ferritin-like"/>
    <property type="match status" value="1"/>
</dbReference>
<feature type="repeat" description="HEAT" evidence="1">
    <location>
        <begin position="426"/>
        <end position="464"/>
    </location>
</feature>
<dbReference type="InterPro" id="IPR052965">
    <property type="entry name" value="Pigment-catalase-like"/>
</dbReference>
<name>A0AAW1QNW0_9CHLO</name>
<proteinExistence type="predicted"/>
<dbReference type="AlphaFoldDB" id="A0AAW1QNW0"/>
<evidence type="ECO:0000313" key="4">
    <source>
        <dbReference type="Proteomes" id="UP001489004"/>
    </source>
</evidence>
<keyword evidence="4" id="KW-1185">Reference proteome</keyword>
<organism evidence="3 4">
    <name type="scientific">[Myrmecia] bisecta</name>
    <dbReference type="NCBI Taxonomy" id="41462"/>
    <lineage>
        <taxon>Eukaryota</taxon>
        <taxon>Viridiplantae</taxon>
        <taxon>Chlorophyta</taxon>
        <taxon>core chlorophytes</taxon>
        <taxon>Trebouxiophyceae</taxon>
        <taxon>Trebouxiales</taxon>
        <taxon>Trebouxiaceae</taxon>
        <taxon>Myrmecia</taxon>
    </lineage>
</organism>
<dbReference type="PANTHER" id="PTHR31694:SF26">
    <property type="entry name" value="OS05G0151100 PROTEIN"/>
    <property type="match status" value="1"/>
</dbReference>
<dbReference type="InterPro" id="IPR016024">
    <property type="entry name" value="ARM-type_fold"/>
</dbReference>
<dbReference type="SUPFAM" id="SSF48371">
    <property type="entry name" value="ARM repeat"/>
    <property type="match status" value="1"/>
</dbReference>
<accession>A0AAW1QNW0</accession>
<evidence type="ECO:0000256" key="2">
    <source>
        <dbReference type="SAM" id="MobiDB-lite"/>
    </source>
</evidence>
<dbReference type="Pfam" id="PF13513">
    <property type="entry name" value="HEAT_EZ"/>
    <property type="match status" value="1"/>
</dbReference>
<sequence length="1031" mass="112393">MTAPDCHAAQPILRGMGHKVALERERAAVKLDQLLSADDSKADVTLQQQLAGAVRDMLDGEDWETRLGALQTAQAMLRHGATDKFGDFILESCQSRLEDEEVRVRLAVGACLRTLAERRGVAVYEACSQRILASIEAHFDRDALVQQEAPEQPTTSSIIAGDFVSDLLQSSYKIVRPGSGEMRHGTEGWKCLETSYRALQQVMEGCGPAFKPHVILELRSLLYRSLLHPNRFVRETGYHILASVCRLCKGDELHAFGQEVANRLQDGLSENWSQVRYAACVATRAFMEAAEGFREEYFPIILPHMCLNRYDVAEGVRSYSQDTWRLIMGQEGRHWVARCAPQVVAYYTLQSKTNNYCVREAACNCMAELATKIDKAAVQPFLPRIMRALISCFRDDSWPVRDAACIATAKCVLAYPEEARQWLEELYPLWLEHLDDNIFSVRENAAIALGDVVRAYQQEALDRLLPVLREMLPRAKEQPPGEPPSMVIPVEPTTDPASTGAELAPEEDKQSMFYKGAVTARKREGSIDYSCGCMDYGIRRAKEPWEASDGAIYLLRELAEAAPQHVPEFLPVFAEVVRLDHYAHCRQLQETAWKQLPKIAKSLGKRSQATAWMQLPRIAESVGKQVIKPHLELFIPALFQCLTCGHQLCQAAAGRCLGELRDLLGPRIFAGRLTDEQNAAMAASPDVPPPSGCYAGAVPSPAAMQYTSIPSARILHIHLESASILQATHGDRVRTSLTRTMKAQFVVLLAAALCIAAPAHGYRHLLQSMPTLGAAPTDTDILNFALQLECLEGQFYSYAAFGQGLNATDRGNGPQALGGKKANLTAEVQAIANEIATDEINHVRFLRAALGANATACPAIDIFSAFTNAASAAFGVANLSPVFDVYANDINFLLGAYIFEDVGVTAYKGAAPLISNPAYLGAAAGIMAVEAYHAATVRTLLLGAANIVTPYGVNVTDVVSAISALRNKVGGAGLDEGIIVDDYVNLVPADANSIAFSRTPAQVLDIVYLGNASTPGGFFPNGIQRQSTSAI</sequence>
<dbReference type="Proteomes" id="UP001489004">
    <property type="component" value="Unassembled WGS sequence"/>
</dbReference>
<dbReference type="InterPro" id="IPR021133">
    <property type="entry name" value="HEAT_type_2"/>
</dbReference>
<evidence type="ECO:0000313" key="3">
    <source>
        <dbReference type="EMBL" id="KAK9823094.1"/>
    </source>
</evidence>
<evidence type="ECO:0000256" key="1">
    <source>
        <dbReference type="PROSITE-ProRule" id="PRU00103"/>
    </source>
</evidence>
<dbReference type="PROSITE" id="PS50077">
    <property type="entry name" value="HEAT_REPEAT"/>
    <property type="match status" value="1"/>
</dbReference>
<gene>
    <name evidence="3" type="ORF">WJX72_000228</name>
</gene>
<dbReference type="InterPro" id="IPR009078">
    <property type="entry name" value="Ferritin-like_SF"/>
</dbReference>
<dbReference type="EMBL" id="JALJOR010000002">
    <property type="protein sequence ID" value="KAK9823094.1"/>
    <property type="molecule type" value="Genomic_DNA"/>
</dbReference>
<dbReference type="PANTHER" id="PTHR31694">
    <property type="entry name" value="DESICCATION-LIKE PROTEIN"/>
    <property type="match status" value="1"/>
</dbReference>
<dbReference type="Pfam" id="PF13668">
    <property type="entry name" value="Ferritin_2"/>
    <property type="match status" value="1"/>
</dbReference>
<dbReference type="InterPro" id="IPR011989">
    <property type="entry name" value="ARM-like"/>
</dbReference>
<reference evidence="3 4" key="1">
    <citation type="journal article" date="2024" name="Nat. Commun.">
        <title>Phylogenomics reveals the evolutionary origins of lichenization in chlorophyte algae.</title>
        <authorList>
            <person name="Puginier C."/>
            <person name="Libourel C."/>
            <person name="Otte J."/>
            <person name="Skaloud P."/>
            <person name="Haon M."/>
            <person name="Grisel S."/>
            <person name="Petersen M."/>
            <person name="Berrin J.G."/>
            <person name="Delaux P.M."/>
            <person name="Dal Grande F."/>
            <person name="Keller J."/>
        </authorList>
    </citation>
    <scope>NUCLEOTIDE SEQUENCE [LARGE SCALE GENOMIC DNA]</scope>
    <source>
        <strain evidence="3 4">SAG 2043</strain>
    </source>
</reference>
<dbReference type="Gene3D" id="1.25.10.10">
    <property type="entry name" value="Leucine-rich Repeat Variant"/>
    <property type="match status" value="1"/>
</dbReference>